<sequence>MNIVRKPVAFNLDDPDQKSLYDHAMKRTNFSAYIKRLIQRDMEGWNVQPSVSAPVTREELDASLVSEFI</sequence>
<reference evidence="1 2" key="1">
    <citation type="journal article" date="2014" name="Appl. Microbiol. Biotechnol.">
        <title>Transformable facultative thermophile Geobacillus stearothermophilus NUB3621 as a host strain for metabolic engineering.</title>
        <authorList>
            <person name="Blanchard K."/>
            <person name="Robic S."/>
            <person name="Matsumura I."/>
        </authorList>
    </citation>
    <scope>NUCLEOTIDE SEQUENCE [LARGE SCALE GENOMIC DNA]</scope>
    <source>
        <strain evidence="1 2">NUB3621</strain>
    </source>
</reference>
<gene>
    <name evidence="1" type="ORF">H839_08444</name>
</gene>
<name>A0ABC9VGR6_9BACL</name>
<protein>
    <recommendedName>
        <fullName evidence="3">CopG family transcriptional regulator</fullName>
    </recommendedName>
</protein>
<accession>A0ABC9VGR6</accession>
<keyword evidence="2" id="KW-1185">Reference proteome</keyword>
<dbReference type="AlphaFoldDB" id="A0ABC9VGR6"/>
<dbReference type="EMBL" id="AOTZ01000004">
    <property type="protein sequence ID" value="EZP77648.1"/>
    <property type="molecule type" value="Genomic_DNA"/>
</dbReference>
<proteinExistence type="predicted"/>
<dbReference type="RefSeq" id="WP_043904733.1">
    <property type="nucleotide sequence ID" value="NZ_CM002692.1"/>
</dbReference>
<evidence type="ECO:0008006" key="3">
    <source>
        <dbReference type="Google" id="ProtNLM"/>
    </source>
</evidence>
<evidence type="ECO:0000313" key="1">
    <source>
        <dbReference type="EMBL" id="EZP77648.1"/>
    </source>
</evidence>
<comment type="caution">
    <text evidence="1">The sequence shown here is derived from an EMBL/GenBank/DDBJ whole genome shotgun (WGS) entry which is preliminary data.</text>
</comment>
<dbReference type="Proteomes" id="UP000023566">
    <property type="component" value="Chromosome"/>
</dbReference>
<evidence type="ECO:0000313" key="2">
    <source>
        <dbReference type="Proteomes" id="UP000023566"/>
    </source>
</evidence>
<organism evidence="1 2">
    <name type="scientific">Parageobacillus genomosp. 1</name>
    <dbReference type="NCBI Taxonomy" id="1295642"/>
    <lineage>
        <taxon>Bacteria</taxon>
        <taxon>Bacillati</taxon>
        <taxon>Bacillota</taxon>
        <taxon>Bacilli</taxon>
        <taxon>Bacillales</taxon>
        <taxon>Anoxybacillaceae</taxon>
        <taxon>Parageobacillus</taxon>
    </lineage>
</organism>